<organism evidence="1 2">
    <name type="scientific">Caenorhabditis japonica</name>
    <dbReference type="NCBI Taxonomy" id="281687"/>
    <lineage>
        <taxon>Eukaryota</taxon>
        <taxon>Metazoa</taxon>
        <taxon>Ecdysozoa</taxon>
        <taxon>Nematoda</taxon>
        <taxon>Chromadorea</taxon>
        <taxon>Rhabditida</taxon>
        <taxon>Rhabditina</taxon>
        <taxon>Rhabditomorpha</taxon>
        <taxon>Rhabditoidea</taxon>
        <taxon>Rhabditidae</taxon>
        <taxon>Peloderinae</taxon>
        <taxon>Caenorhabditis</taxon>
    </lineage>
</organism>
<dbReference type="GO" id="GO:0015074">
    <property type="term" value="P:DNA integration"/>
    <property type="evidence" value="ECO:0007669"/>
    <property type="project" value="TreeGrafter"/>
</dbReference>
<dbReference type="InterPro" id="IPR036397">
    <property type="entry name" value="RNaseH_sf"/>
</dbReference>
<name>A0A8R1E651_CAEJA</name>
<dbReference type="GO" id="GO:0000729">
    <property type="term" value="P:DNA double-strand break processing"/>
    <property type="evidence" value="ECO:0007669"/>
    <property type="project" value="TreeGrafter"/>
</dbReference>
<dbReference type="GO" id="GO:0005634">
    <property type="term" value="C:nucleus"/>
    <property type="evidence" value="ECO:0007669"/>
    <property type="project" value="TreeGrafter"/>
</dbReference>
<dbReference type="GO" id="GO:0003697">
    <property type="term" value="F:single-stranded DNA binding"/>
    <property type="evidence" value="ECO:0007669"/>
    <property type="project" value="TreeGrafter"/>
</dbReference>
<dbReference type="InterPro" id="IPR001888">
    <property type="entry name" value="Transposase_1"/>
</dbReference>
<dbReference type="Proteomes" id="UP000005237">
    <property type="component" value="Unassembled WGS sequence"/>
</dbReference>
<dbReference type="GO" id="GO:0044547">
    <property type="term" value="F:DNA topoisomerase binding"/>
    <property type="evidence" value="ECO:0007669"/>
    <property type="project" value="TreeGrafter"/>
</dbReference>
<evidence type="ECO:0000313" key="1">
    <source>
        <dbReference type="EnsemblMetazoa" id="CJA23581.1"/>
    </source>
</evidence>
<reference evidence="1" key="2">
    <citation type="submission" date="2022-06" db="UniProtKB">
        <authorList>
            <consortium name="EnsemblMetazoa"/>
        </authorList>
    </citation>
    <scope>IDENTIFICATION</scope>
    <source>
        <strain evidence="1">DF5081</strain>
    </source>
</reference>
<evidence type="ECO:0008006" key="3">
    <source>
        <dbReference type="Google" id="ProtNLM"/>
    </source>
</evidence>
<dbReference type="GO" id="GO:0000793">
    <property type="term" value="C:condensed chromosome"/>
    <property type="evidence" value="ECO:0007669"/>
    <property type="project" value="TreeGrafter"/>
</dbReference>
<dbReference type="Pfam" id="PF01359">
    <property type="entry name" value="Transposase_1"/>
    <property type="match status" value="1"/>
</dbReference>
<dbReference type="AlphaFoldDB" id="A0A8R1E651"/>
<dbReference type="GO" id="GO:0006303">
    <property type="term" value="P:double-strand break repair via nonhomologous end joining"/>
    <property type="evidence" value="ECO:0007669"/>
    <property type="project" value="TreeGrafter"/>
</dbReference>
<keyword evidence="2" id="KW-1185">Reference proteome</keyword>
<sequence>MNDLSRPQLRLIIFYEWSCGTPAAETVTKIGSLWRDHHRTVHNDRCGRPTALNNDLLRAAVKERTDVTMRELETMLGCSHQTISNHLHDIGYRRVLARWVPHALSPYQMQTRVTACQSLLLTPQRKEFLADLVTGDESWVLYNNDTQRAVRIPRGHEPPVQPKANLHEKKCLLLCFYDAKSMLYYELLPQGRTVNATIIEKRPRRSAVHLLHDNASPHVAKAIQAKLQELNWETVRLPLNSPNIAPSDYHLFRPLKPFLKEKRFAKYEDHKMVVFDLFDTQPAAFWKKRTDDLRERWLTVVTNDGQYIVDSSC</sequence>
<evidence type="ECO:0000313" key="2">
    <source>
        <dbReference type="Proteomes" id="UP000005237"/>
    </source>
</evidence>
<dbReference type="InterPro" id="IPR036388">
    <property type="entry name" value="WH-like_DNA-bd_sf"/>
</dbReference>
<dbReference type="GO" id="GO:0035861">
    <property type="term" value="C:site of double-strand break"/>
    <property type="evidence" value="ECO:0007669"/>
    <property type="project" value="TreeGrafter"/>
</dbReference>
<dbReference type="GO" id="GO:0003690">
    <property type="term" value="F:double-stranded DNA binding"/>
    <property type="evidence" value="ECO:0007669"/>
    <property type="project" value="TreeGrafter"/>
</dbReference>
<reference evidence="2" key="1">
    <citation type="submission" date="2010-08" db="EMBL/GenBank/DDBJ databases">
        <authorList>
            <consortium name="Caenorhabditis japonica Sequencing Consortium"/>
            <person name="Wilson R.K."/>
        </authorList>
    </citation>
    <scope>NUCLEOTIDE SEQUENCE [LARGE SCALE GENOMIC DNA]</scope>
    <source>
        <strain evidence="2">DF5081</strain>
    </source>
</reference>
<proteinExistence type="predicted"/>
<dbReference type="PANTHER" id="PTHR46060">
    <property type="entry name" value="MARINER MOS1 TRANSPOSASE-LIKE PROTEIN"/>
    <property type="match status" value="1"/>
</dbReference>
<dbReference type="GO" id="GO:0031297">
    <property type="term" value="P:replication fork processing"/>
    <property type="evidence" value="ECO:0007669"/>
    <property type="project" value="TreeGrafter"/>
</dbReference>
<dbReference type="GO" id="GO:0046975">
    <property type="term" value="F:histone H3K36 methyltransferase activity"/>
    <property type="evidence" value="ECO:0007669"/>
    <property type="project" value="TreeGrafter"/>
</dbReference>
<dbReference type="EnsemblMetazoa" id="CJA23581.1">
    <property type="protein sequence ID" value="CJA23581.1"/>
    <property type="gene ID" value="WBGene00179153"/>
</dbReference>
<dbReference type="PANTHER" id="PTHR46060:SF2">
    <property type="entry name" value="HISTONE-LYSINE N-METHYLTRANSFERASE SETMAR"/>
    <property type="match status" value="1"/>
</dbReference>
<dbReference type="GO" id="GO:0044774">
    <property type="term" value="P:mitotic DNA integrity checkpoint signaling"/>
    <property type="evidence" value="ECO:0007669"/>
    <property type="project" value="TreeGrafter"/>
</dbReference>
<protein>
    <recommendedName>
        <fullName evidence="3">Mos1 transposase HTH domain-containing protein</fullName>
    </recommendedName>
</protein>
<accession>A0A8R1E651</accession>
<dbReference type="Gene3D" id="3.30.420.10">
    <property type="entry name" value="Ribonuclease H-like superfamily/Ribonuclease H"/>
    <property type="match status" value="1"/>
</dbReference>
<dbReference type="Gene3D" id="1.10.10.10">
    <property type="entry name" value="Winged helix-like DNA-binding domain superfamily/Winged helix DNA-binding domain"/>
    <property type="match status" value="1"/>
</dbReference>
<dbReference type="InterPro" id="IPR052709">
    <property type="entry name" value="Transposase-MT_Hybrid"/>
</dbReference>
<dbReference type="GO" id="GO:0000014">
    <property type="term" value="F:single-stranded DNA endodeoxyribonuclease activity"/>
    <property type="evidence" value="ECO:0007669"/>
    <property type="project" value="TreeGrafter"/>
</dbReference>
<dbReference type="GO" id="GO:0042800">
    <property type="term" value="F:histone H3K4 methyltransferase activity"/>
    <property type="evidence" value="ECO:0007669"/>
    <property type="project" value="TreeGrafter"/>
</dbReference>